<evidence type="ECO:0000256" key="3">
    <source>
        <dbReference type="HAMAP-Rule" id="MF_00040"/>
    </source>
</evidence>
<evidence type="ECO:0000256" key="1">
    <source>
        <dbReference type="ARBA" id="ARBA00005912"/>
    </source>
</evidence>
<accession>A0A225E2A4</accession>
<evidence type="ECO:0000256" key="4">
    <source>
        <dbReference type="SAM" id="MobiDB-lite"/>
    </source>
</evidence>
<dbReference type="InterPro" id="IPR023584">
    <property type="entry name" value="Ribosome_recyc_fac_dom"/>
</dbReference>
<dbReference type="RefSeq" id="WP_088252488.1">
    <property type="nucleotide sequence ID" value="NZ_NIDE01000001.1"/>
</dbReference>
<dbReference type="EMBL" id="NIDE01000001">
    <property type="protein sequence ID" value="OWK47373.1"/>
    <property type="molecule type" value="Genomic_DNA"/>
</dbReference>
<gene>
    <name evidence="3" type="primary">frr</name>
    <name evidence="6" type="ORF">FRUB_01072</name>
</gene>
<dbReference type="Pfam" id="PF01765">
    <property type="entry name" value="RRF"/>
    <property type="match status" value="1"/>
</dbReference>
<comment type="subcellular location">
    <subcellularLocation>
        <location evidence="3">Cytoplasm</location>
    </subcellularLocation>
</comment>
<dbReference type="OrthoDB" id="9804006at2"/>
<dbReference type="PANTHER" id="PTHR20982">
    <property type="entry name" value="RIBOSOME RECYCLING FACTOR"/>
    <property type="match status" value="1"/>
</dbReference>
<evidence type="ECO:0000259" key="5">
    <source>
        <dbReference type="Pfam" id="PF01765"/>
    </source>
</evidence>
<evidence type="ECO:0000256" key="2">
    <source>
        <dbReference type="ARBA" id="ARBA00022917"/>
    </source>
</evidence>
<protein>
    <recommendedName>
        <fullName evidence="3">Ribosome-recycling factor</fullName>
        <shortName evidence="3">RRF</shortName>
    </recommendedName>
    <alternativeName>
        <fullName evidence="3">Ribosome-releasing factor</fullName>
    </alternativeName>
</protein>
<feature type="domain" description="Ribosome recycling factor" evidence="5">
    <location>
        <begin position="22"/>
        <end position="184"/>
    </location>
</feature>
<evidence type="ECO:0000313" key="6">
    <source>
        <dbReference type="EMBL" id="OWK47373.1"/>
    </source>
</evidence>
<dbReference type="Gene3D" id="3.30.1360.40">
    <property type="match status" value="1"/>
</dbReference>
<comment type="caution">
    <text evidence="6">The sequence shown here is derived from an EMBL/GenBank/DDBJ whole genome shotgun (WGS) entry which is preliminary data.</text>
</comment>
<evidence type="ECO:0000313" key="7">
    <source>
        <dbReference type="Proteomes" id="UP000214646"/>
    </source>
</evidence>
<dbReference type="HAMAP" id="MF_00040">
    <property type="entry name" value="RRF"/>
    <property type="match status" value="1"/>
</dbReference>
<proteinExistence type="inferred from homology"/>
<dbReference type="FunFam" id="3.30.1360.40:FF:000001">
    <property type="entry name" value="Ribosome-recycling factor"/>
    <property type="match status" value="1"/>
</dbReference>
<dbReference type="GO" id="GO:0005737">
    <property type="term" value="C:cytoplasm"/>
    <property type="evidence" value="ECO:0007669"/>
    <property type="project" value="UniProtKB-SubCell"/>
</dbReference>
<dbReference type="InterPro" id="IPR036191">
    <property type="entry name" value="RRF_sf"/>
</dbReference>
<dbReference type="PANTHER" id="PTHR20982:SF3">
    <property type="entry name" value="MITOCHONDRIAL RIBOSOME RECYCLING FACTOR PSEUDO 1"/>
    <property type="match status" value="1"/>
</dbReference>
<dbReference type="CDD" id="cd00520">
    <property type="entry name" value="RRF"/>
    <property type="match status" value="1"/>
</dbReference>
<organism evidence="6 7">
    <name type="scientific">Fimbriiglobus ruber</name>
    <dbReference type="NCBI Taxonomy" id="1908690"/>
    <lineage>
        <taxon>Bacteria</taxon>
        <taxon>Pseudomonadati</taxon>
        <taxon>Planctomycetota</taxon>
        <taxon>Planctomycetia</taxon>
        <taxon>Gemmatales</taxon>
        <taxon>Gemmataceae</taxon>
        <taxon>Fimbriiglobus</taxon>
    </lineage>
</organism>
<comment type="function">
    <text evidence="3">Responsible for the release of ribosomes from messenger RNA at the termination of protein biosynthesis. May increase the efficiency of translation by recycling ribosomes from one round of translation to another.</text>
</comment>
<dbReference type="Gene3D" id="1.10.132.20">
    <property type="entry name" value="Ribosome-recycling factor"/>
    <property type="match status" value="1"/>
</dbReference>
<name>A0A225E2A4_9BACT</name>
<keyword evidence="7" id="KW-1185">Reference proteome</keyword>
<dbReference type="NCBIfam" id="TIGR00496">
    <property type="entry name" value="frr"/>
    <property type="match status" value="1"/>
</dbReference>
<dbReference type="Proteomes" id="UP000214646">
    <property type="component" value="Unassembled WGS sequence"/>
</dbReference>
<keyword evidence="3" id="KW-0963">Cytoplasm</keyword>
<comment type="similarity">
    <text evidence="1 3">Belongs to the RRF family.</text>
</comment>
<dbReference type="GO" id="GO:0043023">
    <property type="term" value="F:ribosomal large subunit binding"/>
    <property type="evidence" value="ECO:0007669"/>
    <property type="project" value="TreeGrafter"/>
</dbReference>
<sequence length="186" mass="20573">MSAATVLKTNEGRMEKALEVLRNGLKGLRTGRASPAMLDGIRVDYYGSATPVSQIANVSCPDPTSIMIKPFSADDLKEIEKAIRNSDLGMAPNNDGKVIRLSVPSMSGDQRKKMAQHIKKLAEDAKVSCRNIRRDANKEFDQAEKDAAMTEDERDKGKEKVQNLLKTYESKIDELADKKSKEVMEG</sequence>
<dbReference type="SUPFAM" id="SSF55194">
    <property type="entry name" value="Ribosome recycling factor, RRF"/>
    <property type="match status" value="1"/>
</dbReference>
<keyword evidence="2 3" id="KW-0648">Protein biosynthesis</keyword>
<feature type="region of interest" description="Disordered" evidence="4">
    <location>
        <begin position="136"/>
        <end position="160"/>
    </location>
</feature>
<dbReference type="AlphaFoldDB" id="A0A225E2A4"/>
<dbReference type="GO" id="GO:0006415">
    <property type="term" value="P:translational termination"/>
    <property type="evidence" value="ECO:0007669"/>
    <property type="project" value="UniProtKB-UniRule"/>
</dbReference>
<reference evidence="7" key="1">
    <citation type="submission" date="2017-06" db="EMBL/GenBank/DDBJ databases">
        <title>Genome analysis of Fimbriiglobus ruber SP5, the first member of the order Planctomycetales with confirmed chitinolytic capability.</title>
        <authorList>
            <person name="Ravin N.V."/>
            <person name="Rakitin A.L."/>
            <person name="Ivanova A.A."/>
            <person name="Beletsky A.V."/>
            <person name="Kulichevskaya I.S."/>
            <person name="Mardanov A.V."/>
            <person name="Dedysh S.N."/>
        </authorList>
    </citation>
    <scope>NUCLEOTIDE SEQUENCE [LARGE SCALE GENOMIC DNA]</scope>
    <source>
        <strain evidence="7">SP5</strain>
    </source>
</reference>
<dbReference type="InterPro" id="IPR002661">
    <property type="entry name" value="Ribosome_recyc_fac"/>
</dbReference>